<dbReference type="eggNOG" id="COG0510">
    <property type="taxonomic scope" value="Bacteria"/>
</dbReference>
<sequence>MLSPEQLKARTARAVSAATGAAHDLGLSVSEPRVLYDVFSVIVHLAPAPVIARVPTVVPPSYTARPEIQTGQQRSELAVAGWLADRGHPVVPPSPLVRREPVRRDGFSMTFWQFVDEVPGEPDTEYRIGQTARLHAALREYDGDLGFWAPFGTYIPDGLAELEHLPDLLPAADLERAQREWSVIAPVLTSQRVFEQTFPGVDIQPIHGDVPYYNMISTPDGDLWSDFELVTRGAIESDLAAVGPEGLAAYDAAATALGLRPVDDRVLRLTVAAGRLAMVAVLAMVPELPMLAEGLAPVLDEWRASLEITGI</sequence>
<gene>
    <name evidence="1" type="ordered locus">MycrhN_2237</name>
</gene>
<keyword evidence="2" id="KW-1185">Reference proteome</keyword>
<dbReference type="KEGG" id="mrh:MycrhN_2237"/>
<protein>
    <recommendedName>
        <fullName evidence="3">Aminoglycoside phosphotransferase</fullName>
    </recommendedName>
</protein>
<evidence type="ECO:0000313" key="2">
    <source>
        <dbReference type="Proteomes" id="UP000005442"/>
    </source>
</evidence>
<dbReference type="RefSeq" id="WP_014210640.1">
    <property type="nucleotide sequence ID" value="NC_016604.1"/>
</dbReference>
<dbReference type="InterPro" id="IPR011009">
    <property type="entry name" value="Kinase-like_dom_sf"/>
</dbReference>
<dbReference type="AlphaFoldDB" id="G8RT16"/>
<dbReference type="Proteomes" id="UP000005442">
    <property type="component" value="Chromosome"/>
</dbReference>
<dbReference type="PATRIC" id="fig|710685.3.peg.2237"/>
<name>G8RT16_MYCRN</name>
<proteinExistence type="predicted"/>
<dbReference type="SUPFAM" id="SSF56112">
    <property type="entry name" value="Protein kinase-like (PK-like)"/>
    <property type="match status" value="1"/>
</dbReference>
<dbReference type="EMBL" id="CP003169">
    <property type="protein sequence ID" value="AEV72828.1"/>
    <property type="molecule type" value="Genomic_DNA"/>
</dbReference>
<dbReference type="STRING" id="710685.MycrhN_2237"/>
<organism evidence="1 2">
    <name type="scientific">Mycolicibacterium rhodesiae (strain NBB3)</name>
    <name type="common">Mycobacterium rhodesiae</name>
    <dbReference type="NCBI Taxonomy" id="710685"/>
    <lineage>
        <taxon>Bacteria</taxon>
        <taxon>Bacillati</taxon>
        <taxon>Actinomycetota</taxon>
        <taxon>Actinomycetes</taxon>
        <taxon>Mycobacteriales</taxon>
        <taxon>Mycobacteriaceae</taxon>
        <taxon>Mycolicibacterium</taxon>
    </lineage>
</organism>
<dbReference type="HOGENOM" id="CLU_076339_0_0_11"/>
<dbReference type="OrthoDB" id="115252at2"/>
<evidence type="ECO:0008006" key="3">
    <source>
        <dbReference type="Google" id="ProtNLM"/>
    </source>
</evidence>
<evidence type="ECO:0000313" key="1">
    <source>
        <dbReference type="EMBL" id="AEV72828.1"/>
    </source>
</evidence>
<accession>G8RT16</accession>
<reference evidence="1 2" key="1">
    <citation type="submission" date="2011-12" db="EMBL/GenBank/DDBJ databases">
        <title>Complete sequence of Mycobacterium rhodesiae NBB3.</title>
        <authorList>
            <consortium name="US DOE Joint Genome Institute"/>
            <person name="Lucas S."/>
            <person name="Han J."/>
            <person name="Lapidus A."/>
            <person name="Cheng J.-F."/>
            <person name="Goodwin L."/>
            <person name="Pitluck S."/>
            <person name="Peters L."/>
            <person name="Mikhailova N."/>
            <person name="Gu W."/>
            <person name="Detter J.C."/>
            <person name="Han C."/>
            <person name="Tapia R."/>
            <person name="Land M."/>
            <person name="Hauser L."/>
            <person name="Kyrpides N."/>
            <person name="Ivanova N."/>
            <person name="Pagani I."/>
            <person name="Mattes T."/>
            <person name="Holmes A."/>
            <person name="Rutledge P."/>
            <person name="Paulsen I."/>
            <person name="Coleman N."/>
            <person name="Woyke T."/>
        </authorList>
    </citation>
    <scope>NUCLEOTIDE SEQUENCE [LARGE SCALE GENOMIC DNA]</scope>
    <source>
        <strain evidence="1 2">NBB3</strain>
    </source>
</reference>